<dbReference type="PROSITE" id="PS50885">
    <property type="entry name" value="HAMP"/>
    <property type="match status" value="1"/>
</dbReference>
<dbReference type="InterPro" id="IPR036097">
    <property type="entry name" value="HisK_dim/P_sf"/>
</dbReference>
<keyword evidence="9" id="KW-0902">Two-component regulatory system</keyword>
<dbReference type="EC" id="2.7.13.3" evidence="3"/>
<dbReference type="GO" id="GO:0000155">
    <property type="term" value="F:phosphorelay sensor kinase activity"/>
    <property type="evidence" value="ECO:0007669"/>
    <property type="project" value="InterPro"/>
</dbReference>
<name>A0A6N7YUZ2_9PSEU</name>
<dbReference type="Proteomes" id="UP000440096">
    <property type="component" value="Unassembled WGS sequence"/>
</dbReference>
<evidence type="ECO:0000313" key="12">
    <source>
        <dbReference type="EMBL" id="MTD56897.1"/>
    </source>
</evidence>
<keyword evidence="7" id="KW-0418">Kinase</keyword>
<dbReference type="InterPro" id="IPR050428">
    <property type="entry name" value="TCS_sensor_his_kinase"/>
</dbReference>
<dbReference type="RefSeq" id="WP_312868424.1">
    <property type="nucleotide sequence ID" value="NZ_WMBA01000040.1"/>
</dbReference>
<gene>
    <name evidence="12" type="ORF">GKO32_23420</name>
</gene>
<keyword evidence="4" id="KW-0597">Phosphoprotein</keyword>
<dbReference type="FunFam" id="1.10.287.130:FF:000001">
    <property type="entry name" value="Two-component sensor histidine kinase"/>
    <property type="match status" value="1"/>
</dbReference>
<evidence type="ECO:0000256" key="7">
    <source>
        <dbReference type="ARBA" id="ARBA00022777"/>
    </source>
</evidence>
<evidence type="ECO:0000256" key="4">
    <source>
        <dbReference type="ARBA" id="ARBA00022553"/>
    </source>
</evidence>
<evidence type="ECO:0000256" key="10">
    <source>
        <dbReference type="SAM" id="Phobius"/>
    </source>
</evidence>
<evidence type="ECO:0000256" key="6">
    <source>
        <dbReference type="ARBA" id="ARBA00022692"/>
    </source>
</evidence>
<keyword evidence="6 10" id="KW-0812">Transmembrane</keyword>
<dbReference type="InterPro" id="IPR003660">
    <property type="entry name" value="HAMP_dom"/>
</dbReference>
<dbReference type="Pfam" id="PF00672">
    <property type="entry name" value="HAMP"/>
    <property type="match status" value="1"/>
</dbReference>
<dbReference type="GO" id="GO:0005886">
    <property type="term" value="C:plasma membrane"/>
    <property type="evidence" value="ECO:0007669"/>
    <property type="project" value="UniProtKB-SubCell"/>
</dbReference>
<dbReference type="Gene3D" id="6.10.340.10">
    <property type="match status" value="1"/>
</dbReference>
<feature type="transmembrane region" description="Helical" evidence="10">
    <location>
        <begin position="144"/>
        <end position="165"/>
    </location>
</feature>
<feature type="domain" description="HAMP" evidence="11">
    <location>
        <begin position="166"/>
        <end position="226"/>
    </location>
</feature>
<dbReference type="SMART" id="SM00304">
    <property type="entry name" value="HAMP"/>
    <property type="match status" value="1"/>
</dbReference>
<sequence>MVRTKLIAVLVTLLAVVCLVIGVLSEFALSAFLTRQVDGQLHDTVARSRVTGAALQTAGTTLGTVHAWAGGTSGEILATAPGAQVPVPQPLGAADLAVLREIAPDAPAQTVSLSVGRYRVLAAGAEVFGLPLAQADATVVTAGFVLAGVAAVGVLGAGVAGALLVRRTLRPLDEVAAAAAKVTGLPLDRGEVALSVRVPVTGTATEVAQVGEALNRVLGHISHALEARQSSETRTRRFVADASHELRTPLAAIRGYAELTRLSGDRVPPDIGYAMKQVEAEAARMGTLVDELLLRARTGFPQDRHNNGQGRAEKVSS</sequence>
<dbReference type="PANTHER" id="PTHR45436">
    <property type="entry name" value="SENSOR HISTIDINE KINASE YKOH"/>
    <property type="match status" value="1"/>
</dbReference>
<comment type="catalytic activity">
    <reaction evidence="1">
        <text>ATP + protein L-histidine = ADP + protein N-phospho-L-histidine.</text>
        <dbReference type="EC" id="2.7.13.3"/>
    </reaction>
</comment>
<dbReference type="CDD" id="cd00082">
    <property type="entry name" value="HisKA"/>
    <property type="match status" value="1"/>
</dbReference>
<keyword evidence="10" id="KW-0472">Membrane</keyword>
<dbReference type="PANTHER" id="PTHR45436:SF5">
    <property type="entry name" value="SENSOR HISTIDINE KINASE TRCS"/>
    <property type="match status" value="1"/>
</dbReference>
<evidence type="ECO:0000256" key="8">
    <source>
        <dbReference type="ARBA" id="ARBA00022989"/>
    </source>
</evidence>
<comment type="subcellular location">
    <subcellularLocation>
        <location evidence="2">Cell membrane</location>
    </subcellularLocation>
</comment>
<keyword evidence="5" id="KW-0808">Transferase</keyword>
<dbReference type="SUPFAM" id="SSF47384">
    <property type="entry name" value="Homodimeric domain of signal transducing histidine kinase"/>
    <property type="match status" value="1"/>
</dbReference>
<evidence type="ECO:0000256" key="3">
    <source>
        <dbReference type="ARBA" id="ARBA00012438"/>
    </source>
</evidence>
<comment type="caution">
    <text evidence="12">The sequence shown here is derived from an EMBL/GenBank/DDBJ whole genome shotgun (WGS) entry which is preliminary data.</text>
</comment>
<dbReference type="Gene3D" id="1.10.287.130">
    <property type="match status" value="1"/>
</dbReference>
<dbReference type="EMBL" id="WMBA01000040">
    <property type="protein sequence ID" value="MTD56897.1"/>
    <property type="molecule type" value="Genomic_DNA"/>
</dbReference>
<reference evidence="12 13" key="1">
    <citation type="submission" date="2019-11" db="EMBL/GenBank/DDBJ databases">
        <title>Draft genome of Amycolatopsis RM579.</title>
        <authorList>
            <person name="Duangmal K."/>
            <person name="Mingma R."/>
        </authorList>
    </citation>
    <scope>NUCLEOTIDE SEQUENCE [LARGE SCALE GENOMIC DNA]</scope>
    <source>
        <strain evidence="12 13">RM579</strain>
    </source>
</reference>
<dbReference type="Pfam" id="PF00512">
    <property type="entry name" value="HisKA"/>
    <property type="match status" value="1"/>
</dbReference>
<evidence type="ECO:0000259" key="11">
    <source>
        <dbReference type="PROSITE" id="PS50885"/>
    </source>
</evidence>
<evidence type="ECO:0000256" key="9">
    <source>
        <dbReference type="ARBA" id="ARBA00023012"/>
    </source>
</evidence>
<dbReference type="SMART" id="SM00388">
    <property type="entry name" value="HisKA"/>
    <property type="match status" value="1"/>
</dbReference>
<dbReference type="InterPro" id="IPR003661">
    <property type="entry name" value="HisK_dim/P_dom"/>
</dbReference>
<accession>A0A6N7YUZ2</accession>
<evidence type="ECO:0000313" key="13">
    <source>
        <dbReference type="Proteomes" id="UP000440096"/>
    </source>
</evidence>
<organism evidence="12 13">
    <name type="scientific">Amycolatopsis pithecellobii</name>
    <dbReference type="NCBI Taxonomy" id="664692"/>
    <lineage>
        <taxon>Bacteria</taxon>
        <taxon>Bacillati</taxon>
        <taxon>Actinomycetota</taxon>
        <taxon>Actinomycetes</taxon>
        <taxon>Pseudonocardiales</taxon>
        <taxon>Pseudonocardiaceae</taxon>
        <taxon>Amycolatopsis</taxon>
    </lineage>
</organism>
<protein>
    <recommendedName>
        <fullName evidence="3">histidine kinase</fullName>
        <ecNumber evidence="3">2.7.13.3</ecNumber>
    </recommendedName>
</protein>
<evidence type="ECO:0000256" key="2">
    <source>
        <dbReference type="ARBA" id="ARBA00004236"/>
    </source>
</evidence>
<evidence type="ECO:0000256" key="1">
    <source>
        <dbReference type="ARBA" id="ARBA00000085"/>
    </source>
</evidence>
<evidence type="ECO:0000256" key="5">
    <source>
        <dbReference type="ARBA" id="ARBA00022679"/>
    </source>
</evidence>
<dbReference type="AlphaFoldDB" id="A0A6N7YUZ2"/>
<keyword evidence="8 10" id="KW-1133">Transmembrane helix</keyword>
<keyword evidence="13" id="KW-1185">Reference proteome</keyword>
<proteinExistence type="predicted"/>